<organism evidence="1 2">
    <name type="scientific">Plasmopara halstedii</name>
    <name type="common">Downy mildew of sunflower</name>
    <dbReference type="NCBI Taxonomy" id="4781"/>
    <lineage>
        <taxon>Eukaryota</taxon>
        <taxon>Sar</taxon>
        <taxon>Stramenopiles</taxon>
        <taxon>Oomycota</taxon>
        <taxon>Peronosporomycetes</taxon>
        <taxon>Peronosporales</taxon>
        <taxon>Peronosporaceae</taxon>
        <taxon>Plasmopara</taxon>
    </lineage>
</organism>
<evidence type="ECO:0000313" key="2">
    <source>
        <dbReference type="Proteomes" id="UP000054928"/>
    </source>
</evidence>
<proteinExistence type="predicted"/>
<dbReference type="Proteomes" id="UP000054928">
    <property type="component" value="Unassembled WGS sequence"/>
</dbReference>
<dbReference type="AlphaFoldDB" id="A0A0N7L4A5"/>
<name>A0A0N7L4A5_PLAHL</name>
<keyword evidence="2" id="KW-1185">Reference proteome</keyword>
<dbReference type="EMBL" id="CCYD01000321">
    <property type="protein sequence ID" value="CEG38131.1"/>
    <property type="molecule type" value="Genomic_DNA"/>
</dbReference>
<reference evidence="2" key="1">
    <citation type="submission" date="2014-09" db="EMBL/GenBank/DDBJ databases">
        <authorList>
            <person name="Sharma Rahul"/>
            <person name="Thines Marco"/>
        </authorList>
    </citation>
    <scope>NUCLEOTIDE SEQUENCE [LARGE SCALE GENOMIC DNA]</scope>
</reference>
<sequence length="81" mass="9459">MFNLTKLIGIIFTDSLVSRPPHSQFDIKAYEYRKLLVRKLFIDYMKHSYLNLSNVPRRKTPINRCLPNTCKTTVLVLSATD</sequence>
<dbReference type="GeneID" id="59053007"/>
<protein>
    <submittedName>
        <fullName evidence="1">Uncharacterized protein</fullName>
    </submittedName>
</protein>
<accession>A0A0N7L4A5</accession>
<dbReference type="RefSeq" id="XP_036263064.1">
    <property type="nucleotide sequence ID" value="XM_036407355.1"/>
</dbReference>
<evidence type="ECO:0000313" key="1">
    <source>
        <dbReference type="EMBL" id="CEG38131.1"/>
    </source>
</evidence>